<dbReference type="InterPro" id="IPR036291">
    <property type="entry name" value="NAD(P)-bd_dom_sf"/>
</dbReference>
<gene>
    <name evidence="4" type="ORF">H340_06171</name>
</gene>
<feature type="region of interest" description="Disordered" evidence="3">
    <location>
        <begin position="1"/>
        <end position="26"/>
    </location>
</feature>
<dbReference type="InterPro" id="IPR051122">
    <property type="entry name" value="SDR_DHRS6-like"/>
</dbReference>
<accession>M3CBV4</accession>
<dbReference type="Pfam" id="PF13561">
    <property type="entry name" value="adh_short_C2"/>
    <property type="match status" value="1"/>
</dbReference>
<evidence type="ECO:0000256" key="3">
    <source>
        <dbReference type="SAM" id="MobiDB-lite"/>
    </source>
</evidence>
<dbReference type="GO" id="GO:0016491">
    <property type="term" value="F:oxidoreductase activity"/>
    <property type="evidence" value="ECO:0007669"/>
    <property type="project" value="UniProtKB-KW"/>
</dbReference>
<feature type="compositionally biased region" description="Low complexity" evidence="3">
    <location>
        <begin position="1"/>
        <end position="11"/>
    </location>
</feature>
<evidence type="ECO:0000313" key="4">
    <source>
        <dbReference type="EMBL" id="EMF01451.1"/>
    </source>
</evidence>
<keyword evidence="2" id="KW-0560">Oxidoreductase</keyword>
<evidence type="ECO:0000256" key="1">
    <source>
        <dbReference type="ARBA" id="ARBA00006484"/>
    </source>
</evidence>
<dbReference type="eggNOG" id="COG1028">
    <property type="taxonomic scope" value="Bacteria"/>
</dbReference>
<dbReference type="Gene3D" id="3.40.50.720">
    <property type="entry name" value="NAD(P)-binding Rossmann-like Domain"/>
    <property type="match status" value="1"/>
</dbReference>
<dbReference type="Proteomes" id="UP000011740">
    <property type="component" value="Unassembled WGS sequence"/>
</dbReference>
<comment type="caution">
    <text evidence="4">The sequence shown here is derived from an EMBL/GenBank/DDBJ whole genome shotgun (WGS) entry which is preliminary data.</text>
</comment>
<sequence length="287" mass="29568">MAFIPSSLPPDGGLPGGRATPGFPAPGIRPAFPRPWRRHRLGAMTDALIIGGGSGMGLALARTLLAEHLDVTIAGRSADRLAAARAALEPAAAAPGSAAARRIRTLRADIGREEDVAELFDAVGPVEHVVVTAADVTGAYGRSADITAAAARSVLDVKLLGAWLVGKYAAGRVTGSLTYTSGINAYRPNGSNTIVAAANGALASLASGLTLELAPVRVNVVSPGWVDTPVWDRLGMDKRAAFADLAERLPARRIGTPEDIAQAFLSVLRNGFVTGTVLHVDGGHRLV</sequence>
<dbReference type="AlphaFoldDB" id="M3CBV4"/>
<dbReference type="STRING" id="1223523.H340_06171"/>
<dbReference type="InterPro" id="IPR002347">
    <property type="entry name" value="SDR_fam"/>
</dbReference>
<dbReference type="PANTHER" id="PTHR43477:SF1">
    <property type="entry name" value="DIHYDROANTICAPSIN 7-DEHYDROGENASE"/>
    <property type="match status" value="1"/>
</dbReference>
<reference evidence="4 5" key="1">
    <citation type="journal article" date="2013" name="Genome Announc.">
        <title>Whole-Genome Shotgun Assembly and Analysis of the Genome of Streptomyces mobaraensis DSM 40847, a Strain for Industrial Production of Microbial Transglutaminase.</title>
        <authorList>
            <person name="Yang H."/>
            <person name="He T."/>
            <person name="Wu W."/>
            <person name="Zhu W."/>
            <person name="Lu B."/>
            <person name="Sun W."/>
        </authorList>
    </citation>
    <scope>NUCLEOTIDE SEQUENCE [LARGE SCALE GENOMIC DNA]</scope>
    <source>
        <strain evidence="4 5">DSM 40847</strain>
    </source>
</reference>
<evidence type="ECO:0000256" key="2">
    <source>
        <dbReference type="ARBA" id="ARBA00023002"/>
    </source>
</evidence>
<organism evidence="4 5">
    <name type="scientific">Streptomyces mobaraensis (strain ATCC 29032 / DSM 40847 / JCM 4168 / NBRC 13819 / NCIMB 11159 / IPCR 16-22)</name>
    <dbReference type="NCBI Taxonomy" id="1223523"/>
    <lineage>
        <taxon>Bacteria</taxon>
        <taxon>Bacillati</taxon>
        <taxon>Actinomycetota</taxon>
        <taxon>Actinomycetes</taxon>
        <taxon>Kitasatosporales</taxon>
        <taxon>Streptomycetaceae</taxon>
        <taxon>Streptomyces</taxon>
    </lineage>
</organism>
<comment type="similarity">
    <text evidence="1">Belongs to the short-chain dehydrogenases/reductases (SDR) family.</text>
</comment>
<evidence type="ECO:0000313" key="5">
    <source>
        <dbReference type="Proteomes" id="UP000011740"/>
    </source>
</evidence>
<dbReference type="EMBL" id="AORZ01000011">
    <property type="protein sequence ID" value="EMF01451.1"/>
    <property type="molecule type" value="Genomic_DNA"/>
</dbReference>
<dbReference type="SUPFAM" id="SSF51735">
    <property type="entry name" value="NAD(P)-binding Rossmann-fold domains"/>
    <property type="match status" value="1"/>
</dbReference>
<protein>
    <submittedName>
        <fullName evidence="4">Short chain dehydrogenase</fullName>
    </submittedName>
</protein>
<name>M3CBV4_STRM1</name>
<dbReference type="NCBIfam" id="NF005449">
    <property type="entry name" value="PRK07041.1"/>
    <property type="match status" value="1"/>
</dbReference>
<proteinExistence type="inferred from homology"/>
<dbReference type="PANTHER" id="PTHR43477">
    <property type="entry name" value="DIHYDROANTICAPSIN 7-DEHYDROGENASE"/>
    <property type="match status" value="1"/>
</dbReference>
<dbReference type="PRINTS" id="PR00081">
    <property type="entry name" value="GDHRDH"/>
</dbReference>
<dbReference type="PATRIC" id="fig|1223523.3.peg.1262"/>